<dbReference type="Gene3D" id="3.30.300.210">
    <property type="entry name" value="Nutrient germinant receptor protein C, domain 3"/>
    <property type="match status" value="1"/>
</dbReference>
<organism evidence="10 11">
    <name type="scientific">Alicyclobacillus fastidiosus</name>
    <dbReference type="NCBI Taxonomy" id="392011"/>
    <lineage>
        <taxon>Bacteria</taxon>
        <taxon>Bacillati</taxon>
        <taxon>Bacillota</taxon>
        <taxon>Bacilli</taxon>
        <taxon>Bacillales</taxon>
        <taxon>Alicyclobacillaceae</taxon>
        <taxon>Alicyclobacillus</taxon>
    </lineage>
</organism>
<protein>
    <submittedName>
        <fullName evidence="10">Ger(X)C family spore germination protein</fullName>
    </submittedName>
</protein>
<keyword evidence="3" id="KW-0309">Germination</keyword>
<dbReference type="InterPro" id="IPR057336">
    <property type="entry name" value="GerAC_N"/>
</dbReference>
<keyword evidence="11" id="KW-1185">Reference proteome</keyword>
<evidence type="ECO:0000256" key="7">
    <source>
        <dbReference type="ARBA" id="ARBA00023288"/>
    </source>
</evidence>
<dbReference type="InterPro" id="IPR008844">
    <property type="entry name" value="Spore_GerAC-like"/>
</dbReference>
<evidence type="ECO:0000256" key="5">
    <source>
        <dbReference type="ARBA" id="ARBA00023136"/>
    </source>
</evidence>
<gene>
    <name evidence="10" type="ORF">NZD89_12820</name>
</gene>
<keyword evidence="6" id="KW-0564">Palmitate</keyword>
<keyword evidence="5" id="KW-0472">Membrane</keyword>
<evidence type="ECO:0000256" key="6">
    <source>
        <dbReference type="ARBA" id="ARBA00023139"/>
    </source>
</evidence>
<evidence type="ECO:0000313" key="11">
    <source>
        <dbReference type="Proteomes" id="UP001164761"/>
    </source>
</evidence>
<name>A0ABY6ZMR5_9BACL</name>
<comment type="similarity">
    <text evidence="2">Belongs to the GerABKC lipoprotein family.</text>
</comment>
<dbReference type="Pfam" id="PF05504">
    <property type="entry name" value="Spore_GerAC"/>
    <property type="match status" value="1"/>
</dbReference>
<evidence type="ECO:0000256" key="4">
    <source>
        <dbReference type="ARBA" id="ARBA00022729"/>
    </source>
</evidence>
<evidence type="ECO:0000256" key="3">
    <source>
        <dbReference type="ARBA" id="ARBA00022544"/>
    </source>
</evidence>
<evidence type="ECO:0000313" key="10">
    <source>
        <dbReference type="EMBL" id="WAH44179.1"/>
    </source>
</evidence>
<evidence type="ECO:0000259" key="9">
    <source>
        <dbReference type="Pfam" id="PF25198"/>
    </source>
</evidence>
<feature type="domain" description="Spore germination GerAC-like C-terminal" evidence="8">
    <location>
        <begin position="224"/>
        <end position="389"/>
    </location>
</feature>
<dbReference type="RefSeq" id="WP_268008075.1">
    <property type="nucleotide sequence ID" value="NZ_CP104067.1"/>
</dbReference>
<accession>A0ABY6ZMR5</accession>
<dbReference type="EMBL" id="CP104067">
    <property type="protein sequence ID" value="WAH44179.1"/>
    <property type="molecule type" value="Genomic_DNA"/>
</dbReference>
<keyword evidence="4" id="KW-0732">Signal</keyword>
<dbReference type="PANTHER" id="PTHR35789:SF1">
    <property type="entry name" value="SPORE GERMINATION PROTEIN B3"/>
    <property type="match status" value="1"/>
</dbReference>
<dbReference type="PROSITE" id="PS51257">
    <property type="entry name" value="PROKAR_LIPOPROTEIN"/>
    <property type="match status" value="1"/>
</dbReference>
<feature type="domain" description="Spore germination protein N-terminal" evidence="9">
    <location>
        <begin position="23"/>
        <end position="195"/>
    </location>
</feature>
<proteinExistence type="inferred from homology"/>
<dbReference type="Pfam" id="PF25198">
    <property type="entry name" value="Spore_GerAC_N"/>
    <property type="match status" value="1"/>
</dbReference>
<keyword evidence="7" id="KW-0449">Lipoprotein</keyword>
<dbReference type="Proteomes" id="UP001164761">
    <property type="component" value="Chromosome"/>
</dbReference>
<evidence type="ECO:0000256" key="2">
    <source>
        <dbReference type="ARBA" id="ARBA00007886"/>
    </source>
</evidence>
<dbReference type="InterPro" id="IPR046953">
    <property type="entry name" value="Spore_GerAC-like_C"/>
</dbReference>
<dbReference type="NCBIfam" id="TIGR02887">
    <property type="entry name" value="spore_ger_x_C"/>
    <property type="match status" value="1"/>
</dbReference>
<comment type="subcellular location">
    <subcellularLocation>
        <location evidence="1">Membrane</location>
        <topology evidence="1">Lipid-anchor</topology>
    </subcellularLocation>
</comment>
<dbReference type="PANTHER" id="PTHR35789">
    <property type="entry name" value="SPORE GERMINATION PROTEIN B3"/>
    <property type="match status" value="1"/>
</dbReference>
<evidence type="ECO:0000256" key="1">
    <source>
        <dbReference type="ARBA" id="ARBA00004635"/>
    </source>
</evidence>
<dbReference type="InterPro" id="IPR038501">
    <property type="entry name" value="Spore_GerAC_C_sf"/>
</dbReference>
<reference evidence="10" key="1">
    <citation type="submission" date="2022-08" db="EMBL/GenBank/DDBJ databases">
        <title>Alicyclobacillus fastidiosus DSM 17978, complete genome.</title>
        <authorList>
            <person name="Wang Q."/>
            <person name="Cai R."/>
            <person name="Wang Z."/>
        </authorList>
    </citation>
    <scope>NUCLEOTIDE SEQUENCE</scope>
    <source>
        <strain evidence="10">DSM 17978</strain>
    </source>
</reference>
<sequence>MKRARSIGLIVLVSLLFATGCWDRAELDDLALILGWGMDQSEDKTYVASAQIAIPSKLSTTVQSGGGAGQGFFVLTGTGKSSLDATKNIQRKSSRKIYAGHRRVICIGETLAKNGLSSALDEYTRNPDVRLRTDVFIVKGNSALEVLQNPYPLENLPALAALREHKAVGGIGDTTLRNYLMDESKGHSTTLPVIQLSTLASSQANQSQDDGQSSGGQEGLEFVGRAIIDSHSRLVGFLDYDEAQNAVWVKGILQHVILTTRVPKEKGYVNFDVSNTRSKITPTLQDGKVHIAVRLTGFGIVRENNTPLDLSQAANLQRVQDAFDTSTAQAAKDVILKVQKQYGLDIFGFGEAIHRKYPRQSRAMKNDWEKQFASAEVTVSAHLNVRRVGLTGPPLQLPRSEIKE</sequence>
<evidence type="ECO:0000259" key="8">
    <source>
        <dbReference type="Pfam" id="PF05504"/>
    </source>
</evidence>